<gene>
    <name evidence="3" type="ORF">SAMN05421820_102617</name>
</gene>
<dbReference type="Pfam" id="PF13715">
    <property type="entry name" value="CarbopepD_reg_2"/>
    <property type="match status" value="1"/>
</dbReference>
<dbReference type="SUPFAM" id="SSF56935">
    <property type="entry name" value="Porins"/>
    <property type="match status" value="1"/>
</dbReference>
<dbReference type="InterPro" id="IPR023996">
    <property type="entry name" value="TonB-dep_OMP_SusC/RagA"/>
</dbReference>
<evidence type="ECO:0000313" key="3">
    <source>
        <dbReference type="EMBL" id="SDL96608.1"/>
    </source>
</evidence>
<dbReference type="InterPro" id="IPR039426">
    <property type="entry name" value="TonB-dep_rcpt-like"/>
</dbReference>
<dbReference type="GO" id="GO:0009279">
    <property type="term" value="C:cell outer membrane"/>
    <property type="evidence" value="ECO:0007669"/>
    <property type="project" value="UniProtKB-SubCell"/>
</dbReference>
<name>A0A1G9PCX0_9SPHI</name>
<dbReference type="FunFam" id="2.170.130.10:FF:000003">
    <property type="entry name" value="SusC/RagA family TonB-linked outer membrane protein"/>
    <property type="match status" value="1"/>
</dbReference>
<dbReference type="SUPFAM" id="SSF49464">
    <property type="entry name" value="Carboxypeptidase regulatory domain-like"/>
    <property type="match status" value="1"/>
</dbReference>
<dbReference type="PROSITE" id="PS52016">
    <property type="entry name" value="TONB_DEPENDENT_REC_3"/>
    <property type="match status" value="1"/>
</dbReference>
<evidence type="ECO:0000259" key="2">
    <source>
        <dbReference type="Pfam" id="PF07715"/>
    </source>
</evidence>
<dbReference type="AlphaFoldDB" id="A0A1G9PCX0"/>
<dbReference type="EMBL" id="FNGY01000002">
    <property type="protein sequence ID" value="SDL96608.1"/>
    <property type="molecule type" value="Genomic_DNA"/>
</dbReference>
<keyword evidence="1" id="KW-1134">Transmembrane beta strand</keyword>
<dbReference type="InterPro" id="IPR012910">
    <property type="entry name" value="Plug_dom"/>
</dbReference>
<keyword evidence="1" id="KW-0813">Transport</keyword>
<organism evidence="3 4">
    <name type="scientific">Pedobacter steynii</name>
    <dbReference type="NCBI Taxonomy" id="430522"/>
    <lineage>
        <taxon>Bacteria</taxon>
        <taxon>Pseudomonadati</taxon>
        <taxon>Bacteroidota</taxon>
        <taxon>Sphingobacteriia</taxon>
        <taxon>Sphingobacteriales</taxon>
        <taxon>Sphingobacteriaceae</taxon>
        <taxon>Pedobacter</taxon>
    </lineage>
</organism>
<dbReference type="NCBIfam" id="TIGR04056">
    <property type="entry name" value="OMP_RagA_SusC"/>
    <property type="match status" value="1"/>
</dbReference>
<comment type="subcellular location">
    <subcellularLocation>
        <location evidence="1">Cell outer membrane</location>
        <topology evidence="1">Multi-pass membrane protein</topology>
    </subcellularLocation>
</comment>
<feature type="domain" description="TonB-dependent receptor plug" evidence="2">
    <location>
        <begin position="224"/>
        <end position="328"/>
    </location>
</feature>
<proteinExistence type="inferred from homology"/>
<evidence type="ECO:0000256" key="1">
    <source>
        <dbReference type="PROSITE-ProRule" id="PRU01360"/>
    </source>
</evidence>
<dbReference type="OrthoDB" id="601197at2"/>
<dbReference type="InterPro" id="IPR008969">
    <property type="entry name" value="CarboxyPept-like_regulatory"/>
</dbReference>
<keyword evidence="1" id="KW-0472">Membrane</keyword>
<dbReference type="InterPro" id="IPR023997">
    <property type="entry name" value="TonB-dep_OMP_SusC/RagA_CS"/>
</dbReference>
<sequence length="1120" mass="124479">MYKIFNDLPWWASPRMGSIFLLRMKFTIIILLTAIIQVNATTYAQTINLKVKNANIEKVFKSLREQSKYNFYYEDDMISKANPITLSAVNEPFLSVLEKCFKNQPFTYLINHNTVVVRKRTEQVAPVPKKADITVTGKVLDENSKPIPGVSVKLKGTAITVATSPEGDFTMKVPEDGILVFSYIGYEMQEIPVQGRKNIQVNLKPADNKLEDVVVVAYGQKQRKIETLGAQSTLNVDDLKQPVANISTVLAGRVSGLVGVQRSGEPGRDGADLWIRGVISLGNNAPLILVDGVERSFSNIDPNDIESFSILKDASSTSVYGVRGANGVVIVNTKRGKAGRTEINLDYYQGLTNFTRVPETADGVTYMQMANEARLTRGGTPRYTQEQISKTLSREDPYLYPNVNWFDEIFNDFGKNKKANLSIRGGGEKSTFYVSAGYYDETGLFKTDALQQYNSAIKFSRVNFSSALTLKATPTTTIDLGIKGWISNGNYPGKSASEIFENSLRTYPVLYPVMYPDNKEPFLSTGGGLNSSYGLLTNRGYSTTYENQIMSDVRVNQDMSGILKGLSAHVLYSFDATNSNSLNRIKTPTTYFATKRDEKGDLVYTTIGQGQDYLSFGRSNGGSRQFYLEGAIKYNQTFGDHRVGGMLLYNQSDKVSATADNLIGSIPYRSLGGVGRFTYSYKDRYLAELTFGYNGAENFAPSKRYGFFPSYALGWVISNESFYGKAANIFQLLKLRGSYGVVGSSSIGGRRFSYIGTVENTGSAYVFGENRASINAVQGIDIADYAVDATWETEKDLNLGLELKTLNNALGLQIDVFTRKRENIFRSRGVVPGFLGIRKNLQGNLGVTEAKGIDFTGNYDKRFGEVAVSFQGTFTYNKNKVIEDDSPIPAYPWQESRGQSVYNRIGYIAQGFYTQAEIDDPSVPRTAGVVQAGDLKFKDLNGDGIINVDDQTFIGKDQVPQILYGFGTTLGYKGFSLGAFFQGAASVDFYFSNEFMPFRNGDARGSLYSNILDRWTPENPNQNAFYPRLSYGSDINQNYATSTKFLQNGRFLRLKTLDFGYTFKKEAIRFAGLQKLRLYFIGYNLFTISPFKFWDPEMGGGSGTRYPNIRTFSLGLSATF</sequence>
<reference evidence="4" key="1">
    <citation type="submission" date="2016-10" db="EMBL/GenBank/DDBJ databases">
        <authorList>
            <person name="Varghese N."/>
            <person name="Submissions S."/>
        </authorList>
    </citation>
    <scope>NUCLEOTIDE SEQUENCE [LARGE SCALE GENOMIC DNA]</scope>
    <source>
        <strain evidence="4">DSM 19110</strain>
    </source>
</reference>
<dbReference type="Gene3D" id="2.60.40.1120">
    <property type="entry name" value="Carboxypeptidase-like, regulatory domain"/>
    <property type="match status" value="1"/>
</dbReference>
<dbReference type="InterPro" id="IPR037066">
    <property type="entry name" value="Plug_dom_sf"/>
</dbReference>
<accession>A0A1G9PCX0</accession>
<keyword evidence="1" id="KW-0812">Transmembrane</keyword>
<evidence type="ECO:0000313" key="4">
    <source>
        <dbReference type="Proteomes" id="UP000183200"/>
    </source>
</evidence>
<keyword evidence="4" id="KW-1185">Reference proteome</keyword>
<comment type="similarity">
    <text evidence="1">Belongs to the TonB-dependent receptor family.</text>
</comment>
<protein>
    <submittedName>
        <fullName evidence="3">TonB-linked outer membrane protein, SusC/RagA family</fullName>
    </submittedName>
</protein>
<dbReference type="NCBIfam" id="TIGR04057">
    <property type="entry name" value="SusC_RagA_signa"/>
    <property type="match status" value="1"/>
</dbReference>
<keyword evidence="1" id="KW-0998">Cell outer membrane</keyword>
<dbReference type="Proteomes" id="UP000183200">
    <property type="component" value="Unassembled WGS sequence"/>
</dbReference>
<dbReference type="Pfam" id="PF07715">
    <property type="entry name" value="Plug"/>
    <property type="match status" value="1"/>
</dbReference>
<dbReference type="Gene3D" id="2.170.130.10">
    <property type="entry name" value="TonB-dependent receptor, plug domain"/>
    <property type="match status" value="1"/>
</dbReference>